<dbReference type="Proteomes" id="UP000198280">
    <property type="component" value="Unassembled WGS sequence"/>
</dbReference>
<dbReference type="Pfam" id="PF17230">
    <property type="entry name" value="DUF5304"/>
    <property type="match status" value="1"/>
</dbReference>
<evidence type="ECO:0000313" key="3">
    <source>
        <dbReference type="Proteomes" id="UP000198280"/>
    </source>
</evidence>
<proteinExistence type="predicted"/>
<dbReference type="InterPro" id="IPR035183">
    <property type="entry name" value="DUF5304"/>
</dbReference>
<reference evidence="2 3" key="1">
    <citation type="submission" date="2017-06" db="EMBL/GenBank/DDBJ databases">
        <authorList>
            <person name="Kim H.J."/>
            <person name="Triplett B.A."/>
        </authorList>
    </citation>
    <scope>NUCLEOTIDE SEQUENCE [LARGE SCALE GENOMIC DNA]</scope>
    <source>
        <strain evidence="2 3">CGMCC 4.1858</strain>
    </source>
</reference>
<feature type="compositionally biased region" description="Basic and acidic residues" evidence="1">
    <location>
        <begin position="1"/>
        <end position="13"/>
    </location>
</feature>
<gene>
    <name evidence="2" type="ORF">SAMN05216252_101454</name>
</gene>
<dbReference type="EMBL" id="FZOF01000001">
    <property type="protein sequence ID" value="SNR85242.1"/>
    <property type="molecule type" value="Genomic_DNA"/>
</dbReference>
<organism evidence="2 3">
    <name type="scientific">Actinacidiphila glaucinigra</name>
    <dbReference type="NCBI Taxonomy" id="235986"/>
    <lineage>
        <taxon>Bacteria</taxon>
        <taxon>Bacillati</taxon>
        <taxon>Actinomycetota</taxon>
        <taxon>Actinomycetes</taxon>
        <taxon>Kitasatosporales</taxon>
        <taxon>Streptomycetaceae</taxon>
        <taxon>Actinacidiphila</taxon>
    </lineage>
</organism>
<dbReference type="GeneID" id="95788899"/>
<evidence type="ECO:0000313" key="2">
    <source>
        <dbReference type="EMBL" id="SNR85242.1"/>
    </source>
</evidence>
<evidence type="ECO:0008006" key="4">
    <source>
        <dbReference type="Google" id="ProtNLM"/>
    </source>
</evidence>
<dbReference type="RefSeq" id="WP_018557060.1">
    <property type="nucleotide sequence ID" value="NZ_CP108152.1"/>
</dbReference>
<feature type="region of interest" description="Disordered" evidence="1">
    <location>
        <begin position="114"/>
        <end position="133"/>
    </location>
</feature>
<sequence>MSESTDRAGRPDADSDAWAKASAEDIAAENARRRQQSGQTPGSAGEELRRLAEAVTDRLSMLRTPAAEMAAQGLISQVKQAVEPIVERNPEVFDHLAAAGAELLAAYRAAVSGQERRWTSGGDTPPSERIDLD</sequence>
<feature type="compositionally biased region" description="Low complexity" evidence="1">
    <location>
        <begin position="16"/>
        <end position="25"/>
    </location>
</feature>
<dbReference type="OrthoDB" id="3853386at2"/>
<protein>
    <recommendedName>
        <fullName evidence="4">DUF5304 domain-containing protein</fullName>
    </recommendedName>
</protein>
<dbReference type="AlphaFoldDB" id="A0A238ZQ23"/>
<feature type="region of interest" description="Disordered" evidence="1">
    <location>
        <begin position="1"/>
        <end position="48"/>
    </location>
</feature>
<evidence type="ECO:0000256" key="1">
    <source>
        <dbReference type="SAM" id="MobiDB-lite"/>
    </source>
</evidence>
<accession>A0A238ZQ23</accession>
<name>A0A238ZQ23_9ACTN</name>
<keyword evidence="3" id="KW-1185">Reference proteome</keyword>